<evidence type="ECO:0000313" key="7">
    <source>
        <dbReference type="EMBL" id="AKG38206.1"/>
    </source>
</evidence>
<accession>A0A0F7CKT2</accession>
<organism evidence="7 8">
    <name type="scientific">Infirmifilum uzonense</name>
    <dbReference type="NCBI Taxonomy" id="1550241"/>
    <lineage>
        <taxon>Archaea</taxon>
        <taxon>Thermoproteota</taxon>
        <taxon>Thermoprotei</taxon>
        <taxon>Thermofilales</taxon>
        <taxon>Thermofilaceae</taxon>
        <taxon>Infirmifilum</taxon>
    </lineage>
</organism>
<comment type="catalytic activity">
    <reaction evidence="6">
        <text>a pyrimidine 2'-deoxyribonucleoside 5'-phosphate + H2O = a pyrimidine nucleobase + 2-deoxy-D-ribose 5-phosphate</text>
        <dbReference type="Rhea" id="RHEA:57852"/>
        <dbReference type="ChEBI" id="CHEBI:15377"/>
        <dbReference type="ChEBI" id="CHEBI:26432"/>
        <dbReference type="ChEBI" id="CHEBI:62877"/>
        <dbReference type="ChEBI" id="CHEBI:142209"/>
    </reaction>
</comment>
<dbReference type="GO" id="GO:0070694">
    <property type="term" value="F:5-hydroxymethyl-dUMP N-hydrolase activity"/>
    <property type="evidence" value="ECO:0007669"/>
    <property type="project" value="InterPro"/>
</dbReference>
<evidence type="ECO:0000313" key="8">
    <source>
        <dbReference type="Proteomes" id="UP000067434"/>
    </source>
</evidence>
<dbReference type="InterPro" id="IPR007710">
    <property type="entry name" value="Nucleoside_deoxyribTrfase"/>
</dbReference>
<evidence type="ECO:0000256" key="4">
    <source>
        <dbReference type="ARBA" id="ARBA00023295"/>
    </source>
</evidence>
<gene>
    <name evidence="7" type="ORF">MA03_01370</name>
</gene>
<comment type="similarity">
    <text evidence="6">Belongs to the 2'-deoxynucleoside 5'-phosphate N-hydrolase 1 family.</text>
</comment>
<proteinExistence type="inferred from homology"/>
<sequence length="143" mass="16049">MKKVYFAAPMRGVRGALNESRELVKLMEDNGLMVLTKHVIEDVLDNDKGMSHQEVFERDIRLLDEADILIAEVSYPSLGVGFEIAYALLKGKTVVALVKKDRVESLSSLIRGITMKNFHLIEYSSPNEALEKILDKTARRGVS</sequence>
<dbReference type="HAMAP" id="MF_03036">
    <property type="entry name" value="Nuc_phosphate_hydrolase"/>
    <property type="match status" value="1"/>
</dbReference>
<dbReference type="PATRIC" id="fig|1550241.5.peg.280"/>
<dbReference type="GeneID" id="25400839"/>
<name>A0A0F7CKT2_9CREN</name>
<dbReference type="PANTHER" id="PTHR15364">
    <property type="entry name" value="2'-DEOXYNUCLEOSIDE 5'-PHOSPHATE N-HYDROLASE 1"/>
    <property type="match status" value="1"/>
</dbReference>
<dbReference type="Gene3D" id="3.40.50.450">
    <property type="match status" value="1"/>
</dbReference>
<comment type="catalytic activity">
    <reaction evidence="5">
        <text>5-hydroxymethyl-dUMP + H2O = 5-hydroxymethyluracil + 2-deoxy-D-ribose 5-phosphate</text>
        <dbReference type="Rhea" id="RHEA:77099"/>
        <dbReference type="ChEBI" id="CHEBI:15377"/>
        <dbReference type="ChEBI" id="CHEBI:16964"/>
        <dbReference type="ChEBI" id="CHEBI:62877"/>
        <dbReference type="ChEBI" id="CHEBI:90409"/>
    </reaction>
    <physiologicalReaction direction="left-to-right" evidence="5">
        <dbReference type="Rhea" id="RHEA:77100"/>
    </physiologicalReaction>
</comment>
<dbReference type="HOGENOM" id="CLU_100069_1_0_2"/>
<comment type="function">
    <text evidence="6">Catalyzes the cleavage of the N-glycosidic bond of deoxyribonucleoside 5'-monophosphates to yield deoxyribose 5-phosphate and a purine or pyrimidine base.</text>
</comment>
<evidence type="ECO:0000256" key="2">
    <source>
        <dbReference type="ARBA" id="ARBA00022801"/>
    </source>
</evidence>
<keyword evidence="8" id="KW-1185">Reference proteome</keyword>
<feature type="binding site" description="in other chain" evidence="6">
    <location>
        <position position="83"/>
    </location>
    <ligand>
        <name>substrate</name>
        <note>ligand shared between homodimeric partners</note>
    </ligand>
</feature>
<dbReference type="RefSeq" id="WP_052883558.1">
    <property type="nucleotide sequence ID" value="NZ_CP009961.1"/>
</dbReference>
<protein>
    <recommendedName>
        <fullName evidence="6">Putative 2'-deoxynucleoside 5'-phosphate N-hydrolase 1</fullName>
        <ecNumber evidence="6">3.2.2.-</ecNumber>
    </recommendedName>
</protein>
<dbReference type="AlphaFoldDB" id="A0A0F7CKT2"/>
<dbReference type="GO" id="GO:0009117">
    <property type="term" value="P:nucleotide metabolic process"/>
    <property type="evidence" value="ECO:0007669"/>
    <property type="project" value="UniProtKB-KW"/>
</dbReference>
<dbReference type="InterPro" id="IPR028607">
    <property type="entry name" value="DNPH1"/>
</dbReference>
<evidence type="ECO:0000256" key="5">
    <source>
        <dbReference type="ARBA" id="ARBA00047460"/>
    </source>
</evidence>
<dbReference type="EC" id="3.2.2.-" evidence="6"/>
<dbReference type="InterPro" id="IPR051239">
    <property type="entry name" value="2'-dNMP_N-hydrolase"/>
</dbReference>
<keyword evidence="2 6" id="KW-0378">Hydrolase</keyword>
<dbReference type="KEGG" id="thf:MA03_01370"/>
<evidence type="ECO:0000256" key="3">
    <source>
        <dbReference type="ARBA" id="ARBA00023080"/>
    </source>
</evidence>
<dbReference type="GO" id="GO:0009116">
    <property type="term" value="P:nucleoside metabolic process"/>
    <property type="evidence" value="ECO:0007669"/>
    <property type="project" value="UniProtKB-UniRule"/>
</dbReference>
<dbReference type="GO" id="GO:0009159">
    <property type="term" value="P:deoxyribonucleoside monophosphate catabolic process"/>
    <property type="evidence" value="ECO:0007669"/>
    <property type="project" value="InterPro"/>
</dbReference>
<comment type="catalytic activity">
    <reaction evidence="6">
        <text>a purine 2'-deoxyribonucleoside 5'-phosphate + H2O = a purine nucleobase + 2-deoxy-D-ribose 5-phosphate</text>
        <dbReference type="Rhea" id="RHEA:51132"/>
        <dbReference type="ChEBI" id="CHEBI:15377"/>
        <dbReference type="ChEBI" id="CHEBI:26386"/>
        <dbReference type="ChEBI" id="CHEBI:62877"/>
        <dbReference type="ChEBI" id="CHEBI:142198"/>
    </reaction>
</comment>
<dbReference type="EMBL" id="CP009961">
    <property type="protein sequence ID" value="AKG38206.1"/>
    <property type="molecule type" value="Genomic_DNA"/>
</dbReference>
<comment type="caution">
    <text evidence="6">Lacks conserved residue(s) required for the propagation of feature annotation.</text>
</comment>
<reference evidence="7 8" key="1">
    <citation type="journal article" date="2015" name="Stand. Genomic Sci.">
        <title>Complete genome sequence of and proposal of Thermofilum uzonense sp. nov. a novel hyperthermophilic crenarchaeon and emended description of the genus Thermofilum.</title>
        <authorList>
            <person name="Toshchakov S.V."/>
            <person name="Korzhenkov A.A."/>
            <person name="Samarov N.I."/>
            <person name="Mazunin I.O."/>
            <person name="Mozhey O.I."/>
            <person name="Shmyr I.S."/>
            <person name="Derbikova K.S."/>
            <person name="Taranov E.A."/>
            <person name="Dominova I.N."/>
            <person name="Bonch-Osmolovskaya E.A."/>
            <person name="Patrushev M.V."/>
            <person name="Podosokorskaya O.A."/>
            <person name="Kublanov I.V."/>
        </authorList>
    </citation>
    <scope>NUCLEOTIDE SEQUENCE [LARGE SCALE GENOMIC DNA]</scope>
    <source>
        <strain evidence="7 8">1807-2</strain>
    </source>
</reference>
<evidence type="ECO:0000256" key="1">
    <source>
        <dbReference type="ARBA" id="ARBA00011407"/>
    </source>
</evidence>
<keyword evidence="3 6" id="KW-0546">Nucleotide metabolism</keyword>
<keyword evidence="4 6" id="KW-0326">Glycosidase</keyword>
<dbReference type="OrthoDB" id="30967at2157"/>
<dbReference type="STRING" id="1550241.MA03_01370"/>
<comment type="subunit">
    <text evidence="1 6">Monomer and homodimer.</text>
</comment>
<dbReference type="Proteomes" id="UP000067434">
    <property type="component" value="Chromosome"/>
</dbReference>
<dbReference type="PANTHER" id="PTHR15364:SF0">
    <property type="entry name" value="2'-DEOXYNUCLEOSIDE 5'-PHOSPHATE N-HYDROLASE 1"/>
    <property type="match status" value="1"/>
</dbReference>
<evidence type="ECO:0000256" key="6">
    <source>
        <dbReference type="HAMAP-Rule" id="MF_03036"/>
    </source>
</evidence>
<feature type="binding site" evidence="6">
    <location>
        <begin position="107"/>
        <end position="109"/>
    </location>
    <ligand>
        <name>substrate</name>
        <note>ligand shared between homodimeric partners</note>
    </ligand>
</feature>
<dbReference type="SUPFAM" id="SSF52309">
    <property type="entry name" value="N-(deoxy)ribosyltransferase-like"/>
    <property type="match status" value="1"/>
</dbReference>
<dbReference type="Pfam" id="PF05014">
    <property type="entry name" value="Nuc_deoxyrib_tr"/>
    <property type="match status" value="1"/>
</dbReference>